<dbReference type="EMBL" id="ML010472">
    <property type="protein sequence ID" value="RKO96032.1"/>
    <property type="molecule type" value="Genomic_DNA"/>
</dbReference>
<evidence type="ECO:0000313" key="1">
    <source>
        <dbReference type="EMBL" id="RKO96032.1"/>
    </source>
</evidence>
<sequence>MSIEAHSCNSIRSTLSGERFPQDFVSAVKAFNDHVEFLESLSPRVKHLLPVRAINYLEVAFGGPEYFNRFDGAGGQTRDPGVIAEAVTETTQASHHIDADIADMDESTSSFPAESHSQSLPIHKHRLEYDDDSLQWLKDNFFVLPDEADVPENGRFGLAAGQSFSTLMDHFRYP</sequence>
<dbReference type="AlphaFoldDB" id="A0A4P9WTM1"/>
<organism evidence="1 2">
    <name type="scientific">Caulochytrium protostelioides</name>
    <dbReference type="NCBI Taxonomy" id="1555241"/>
    <lineage>
        <taxon>Eukaryota</taxon>
        <taxon>Fungi</taxon>
        <taxon>Fungi incertae sedis</taxon>
        <taxon>Chytridiomycota</taxon>
        <taxon>Chytridiomycota incertae sedis</taxon>
        <taxon>Chytridiomycetes</taxon>
        <taxon>Caulochytriales</taxon>
        <taxon>Caulochytriaceae</taxon>
        <taxon>Caulochytrium</taxon>
    </lineage>
</organism>
<dbReference type="Proteomes" id="UP000268535">
    <property type="component" value="Unassembled WGS sequence"/>
</dbReference>
<accession>A0A4P9WTM1</accession>
<gene>
    <name evidence="1" type="ORF">CAUPRSCDRAFT_12265</name>
</gene>
<protein>
    <submittedName>
        <fullName evidence="1">Uncharacterized protein</fullName>
    </submittedName>
</protein>
<evidence type="ECO:0000313" key="2">
    <source>
        <dbReference type="Proteomes" id="UP000268535"/>
    </source>
</evidence>
<name>A0A4P9WTM1_9FUNG</name>
<proteinExistence type="predicted"/>
<reference evidence="2" key="1">
    <citation type="journal article" date="2018" name="Nat. Microbiol.">
        <title>Leveraging single-cell genomics to expand the fungal tree of life.</title>
        <authorList>
            <person name="Ahrendt S.R."/>
            <person name="Quandt C.A."/>
            <person name="Ciobanu D."/>
            <person name="Clum A."/>
            <person name="Salamov A."/>
            <person name="Andreopoulos B."/>
            <person name="Cheng J.F."/>
            <person name="Woyke T."/>
            <person name="Pelin A."/>
            <person name="Henrissat B."/>
            <person name="Reynolds N.K."/>
            <person name="Benny G.L."/>
            <person name="Smith M.E."/>
            <person name="James T.Y."/>
            <person name="Grigoriev I.V."/>
        </authorList>
    </citation>
    <scope>NUCLEOTIDE SEQUENCE [LARGE SCALE GENOMIC DNA]</scope>
    <source>
        <strain evidence="2">ATCC 52028</strain>
    </source>
</reference>